<evidence type="ECO:0000313" key="2">
    <source>
        <dbReference type="Proteomes" id="UP000319716"/>
    </source>
</evidence>
<evidence type="ECO:0000313" key="1">
    <source>
        <dbReference type="EMBL" id="GAY76284.1"/>
    </source>
</evidence>
<accession>A0A4Y1ZBB2</accession>
<organism evidence="1 2">
    <name type="scientific">Sporolactobacillus inulinus</name>
    <dbReference type="NCBI Taxonomy" id="2078"/>
    <lineage>
        <taxon>Bacteria</taxon>
        <taxon>Bacillati</taxon>
        <taxon>Bacillota</taxon>
        <taxon>Bacilli</taxon>
        <taxon>Bacillales</taxon>
        <taxon>Sporolactobacillaceae</taxon>
        <taxon>Sporolactobacillus</taxon>
    </lineage>
</organism>
<dbReference type="AlphaFoldDB" id="A0A4Y1ZBB2"/>
<dbReference type="EMBL" id="BEXB01000012">
    <property type="protein sequence ID" value="GAY76284.1"/>
    <property type="molecule type" value="Genomic_DNA"/>
</dbReference>
<proteinExistence type="predicted"/>
<gene>
    <name evidence="1" type="ORF">NBRC111894_1838</name>
</gene>
<name>A0A4Y1ZBB2_9BACL</name>
<comment type="caution">
    <text evidence="1">The sequence shown here is derived from an EMBL/GenBank/DDBJ whole genome shotgun (WGS) entry which is preliminary data.</text>
</comment>
<dbReference type="Proteomes" id="UP000319716">
    <property type="component" value="Unassembled WGS sequence"/>
</dbReference>
<sequence length="53" mass="5846">MSLRQFMKTINESAVVCEKANESGAVHESGIKYGERVPSSTLGRADLIRAFLF</sequence>
<reference evidence="1 2" key="1">
    <citation type="submission" date="2017-11" db="EMBL/GenBank/DDBJ databases">
        <title>Draft Genome Sequence of Sporolactobacillus inulinus NBRC 111894 Isolated from Koso, a Japanese Sugar-Vegetable Fermented Beverage.</title>
        <authorList>
            <person name="Chiou T.Y."/>
            <person name="Oshima K."/>
            <person name="Suda W."/>
            <person name="Hattori M."/>
            <person name="Takahashi T."/>
        </authorList>
    </citation>
    <scope>NUCLEOTIDE SEQUENCE [LARGE SCALE GENOMIC DNA]</scope>
    <source>
        <strain evidence="1 2">NBRC111894</strain>
    </source>
</reference>
<protein>
    <submittedName>
        <fullName evidence="1">Uncharacterized protein</fullName>
    </submittedName>
</protein>